<keyword evidence="3" id="KW-1133">Transmembrane helix</keyword>
<comment type="caution">
    <text evidence="5">The sequence shown here is derived from an EMBL/GenBank/DDBJ whole genome shotgun (WGS) entry which is preliminary data.</text>
</comment>
<dbReference type="Pfam" id="PF07690">
    <property type="entry name" value="MFS_1"/>
    <property type="match status" value="3"/>
</dbReference>
<feature type="transmembrane region" description="Helical" evidence="3">
    <location>
        <begin position="231"/>
        <end position="252"/>
    </location>
</feature>
<feature type="transmembrane region" description="Helical" evidence="3">
    <location>
        <begin position="461"/>
        <end position="482"/>
    </location>
</feature>
<keyword evidence="3" id="KW-0812">Transmembrane</keyword>
<feature type="transmembrane region" description="Helical" evidence="3">
    <location>
        <begin position="797"/>
        <end position="816"/>
    </location>
</feature>
<feature type="transmembrane region" description="Helical" evidence="3">
    <location>
        <begin position="732"/>
        <end position="753"/>
    </location>
</feature>
<feature type="transmembrane region" description="Helical" evidence="3">
    <location>
        <begin position="366"/>
        <end position="385"/>
    </location>
</feature>
<feature type="transmembrane region" description="Helical" evidence="3">
    <location>
        <begin position="1174"/>
        <end position="1196"/>
    </location>
</feature>
<evidence type="ECO:0000256" key="3">
    <source>
        <dbReference type="SAM" id="Phobius"/>
    </source>
</evidence>
<feature type="transmembrane region" description="Helical" evidence="3">
    <location>
        <begin position="1112"/>
        <end position="1132"/>
    </location>
</feature>
<feature type="transmembrane region" description="Helical" evidence="3">
    <location>
        <begin position="555"/>
        <end position="575"/>
    </location>
</feature>
<feature type="transmembrane region" description="Helical" evidence="3">
    <location>
        <begin position="199"/>
        <end position="219"/>
    </location>
</feature>
<feature type="transmembrane region" description="Helical" evidence="3">
    <location>
        <begin position="1018"/>
        <end position="1042"/>
    </location>
</feature>
<feature type="transmembrane region" description="Helical" evidence="3">
    <location>
        <begin position="142"/>
        <end position="161"/>
    </location>
</feature>
<feature type="domain" description="Major facilitator superfamily (MFS) profile" evidence="4">
    <location>
        <begin position="521"/>
        <end position="906"/>
    </location>
</feature>
<dbReference type="GO" id="GO:0022857">
    <property type="term" value="F:transmembrane transporter activity"/>
    <property type="evidence" value="ECO:0007669"/>
    <property type="project" value="InterPro"/>
</dbReference>
<feature type="transmembrane region" description="Helical" evidence="3">
    <location>
        <begin position="426"/>
        <end position="449"/>
    </location>
</feature>
<feature type="transmembrane region" description="Helical" evidence="3">
    <location>
        <begin position="1348"/>
        <end position="1371"/>
    </location>
</feature>
<feature type="transmembrane region" description="Helical" evidence="3">
    <location>
        <begin position="1323"/>
        <end position="1342"/>
    </location>
</feature>
<dbReference type="CDD" id="cd17352">
    <property type="entry name" value="MFS_MCT_SLC16"/>
    <property type="match status" value="3"/>
</dbReference>
<protein>
    <recommendedName>
        <fullName evidence="4">Major facilitator superfamily (MFS) profile domain-containing protein</fullName>
    </recommendedName>
</protein>
<dbReference type="Proteomes" id="UP000717515">
    <property type="component" value="Unassembled WGS sequence"/>
</dbReference>
<feature type="transmembrane region" description="Helical" evidence="3">
    <location>
        <begin position="1144"/>
        <end position="1162"/>
    </location>
</feature>
<comment type="similarity">
    <text evidence="2">Belongs to the major facilitator superfamily. Monocarboxylate porter (TC 2.A.1.13) family.</text>
</comment>
<evidence type="ECO:0000313" key="5">
    <source>
        <dbReference type="EMBL" id="KAG9325956.1"/>
    </source>
</evidence>
<gene>
    <name evidence="5" type="ORF">KVV02_005800</name>
</gene>
<feature type="transmembrane region" description="Helical" evidence="3">
    <location>
        <begin position="517"/>
        <end position="543"/>
    </location>
</feature>
<feature type="transmembrane region" description="Helical" evidence="3">
    <location>
        <begin position="612"/>
        <end position="633"/>
    </location>
</feature>
<feature type="transmembrane region" description="Helical" evidence="3">
    <location>
        <begin position="1383"/>
        <end position="1405"/>
    </location>
</feature>
<dbReference type="EMBL" id="JAIFTL010000029">
    <property type="protein sequence ID" value="KAG9325956.1"/>
    <property type="molecule type" value="Genomic_DNA"/>
</dbReference>
<comment type="subcellular location">
    <subcellularLocation>
        <location evidence="1">Membrane</location>
        <topology evidence="1">Multi-pass membrane protein</topology>
    </subcellularLocation>
</comment>
<evidence type="ECO:0000256" key="1">
    <source>
        <dbReference type="ARBA" id="ARBA00004141"/>
    </source>
</evidence>
<feature type="transmembrane region" description="Helical" evidence="3">
    <location>
        <begin position="1087"/>
        <end position="1106"/>
    </location>
</feature>
<accession>A0A9P8D0Q5</accession>
<dbReference type="InterPro" id="IPR036259">
    <property type="entry name" value="MFS_trans_sf"/>
</dbReference>
<reference evidence="5" key="1">
    <citation type="submission" date="2021-07" db="EMBL/GenBank/DDBJ databases">
        <title>Draft genome of Mortierella alpina, strain LL118, isolated from an aspen leaf litter sample.</title>
        <authorList>
            <person name="Yang S."/>
            <person name="Vinatzer B.A."/>
        </authorList>
    </citation>
    <scope>NUCLEOTIDE SEQUENCE</scope>
    <source>
        <strain evidence="5">LL118</strain>
    </source>
</reference>
<feature type="transmembrane region" description="Helical" evidence="3">
    <location>
        <begin position="1417"/>
        <end position="1440"/>
    </location>
</feature>
<feature type="transmembrane region" description="Helical" evidence="3">
    <location>
        <begin position="676"/>
        <end position="697"/>
    </location>
</feature>
<feature type="transmembrane region" description="Helical" evidence="3">
    <location>
        <begin position="1258"/>
        <end position="1280"/>
    </location>
</feature>
<dbReference type="InterPro" id="IPR020846">
    <property type="entry name" value="MFS_dom"/>
</dbReference>
<feature type="transmembrane region" description="Helical" evidence="3">
    <location>
        <begin position="72"/>
        <end position="90"/>
    </location>
</feature>
<feature type="transmembrane region" description="Helical" evidence="3">
    <location>
        <begin position="1292"/>
        <end position="1311"/>
    </location>
</feature>
<sequence>MTVASAAKAPQPVDETPRTSCEVIPTYATYTTRASSSPEKNFKSAAPSFIEISQSPTLVDVSDRAPDGGLRAWMVVLGSFLIHCFCFAPTEYVFGMFEHHYLELYPSSSSGAIAFIGTLGSSTTYFAGFVSGVSADKFGYRVTALLGTGIMALALILASFASQVWHLYLTQGVLFGIGASLVYYPAIGAPSHWFDAKRGLALGLAVSGTGLGGLGLAPATQALMDSIGVAWTLRALALFALVVCGGASFLIVERESGKKMPEPAISDVEIGQIAEKLSPEKKKPTGLAGFFAELKVFKNPQFLSLTFAELSASIGFLIPMYYFQTYSLFIGLSTQNGALIAGLSSGASCIGRIALGYAADRLPKTVVVSVCAWMTAGSILIVWTLSKSFGVYLLFALLYGFFAGGYVSLVPLVLSETFGAHQLSTVIGFMYAASGVGMLAGAPIAGMILDATKPNISYLPVILTAGITLLLGALCISAWVFFRRLDKSTKREGVVSSAASTFNHGHKSQPPDGGWKAWSVVGGSVMIQTFAFAPTEFIFGVFVQEYLLQFPTASSSSIALIGTIGTSTTYLVGFLTGTCADRWGYRMTACSGTLIMVTALVLASFSTQLWHLYLSQGILFGTGASLVYFSAIAAPTHWFKRRRGLAMGIAASGSGLGGFFLAPLTQFLVDRIGIHWTLRVLGLYCLLVCGIASLLLFEKERPEQELRIMPLDIVRTQTGLTGRLPAFSKETVFSILVAFQFLLSMAYLTPIYFMELYSTHINISKQMGATINGWFNGASFLSRILSGHLADLVATDVVLLACIWTCAVAVLVLWTFAKTFPVYLIFAIVYGVAFSGTTTVTPVMVANYYGPSQVSSVLGIVYGFSCVALLCGSLISGQILEMTKPQINYLPVIMYSGEFTGIKNKKPHCWQPYTMSTRGQPIRTDTMSTAVAPSSLISPSESPALSQTSPTTIAAVTSSSTTTLSRPLALTRTITAVEETSSNTLKAASADTKLPESAKRSLISRALSSLSEGGLKGWLAVLGSMLIHCFVFAPTEFIFGIFEHHYQEVFPESTAASIAFVGTTGSAITYIAGFLSGIMADRFGFRPTAFAGTVIMTCSLILASFSTKLWHLYVTQGLMFGIGASFAYYPAIAVPSQYFAKNRGLAIGIAVSGTGLGGFGLAPLTQALIDRLDIFWSLRVLAVLLFVVCGVACALIKERKEEPHEVENIEDMQETLRDQERTITPNGQGALEEGQCRDTEDRKPSFFQSLHVFKDPRFMSLTLAELTASLGYLIPLYFMQTYAVFIGLTPEQGALILGITNGSAFVGRIALGVIADKFSNTKTLLFCCWASAFSVIVFWTIAKSFGTLLLMGVSFNLFIGAYVSLVPVAVAESFGTETIASMIGLMYGAGGLAMWGGSPLAGYILDSTRPNLSYTPVIMTAGGSLVLGALCVTSWAYFNWRANRLVVAKRA</sequence>
<evidence type="ECO:0000259" key="4">
    <source>
        <dbReference type="PROSITE" id="PS50850"/>
    </source>
</evidence>
<dbReference type="InterPro" id="IPR011701">
    <property type="entry name" value="MFS"/>
</dbReference>
<feature type="domain" description="Major facilitator superfamily (MFS) profile" evidence="4">
    <location>
        <begin position="1021"/>
        <end position="1440"/>
    </location>
</feature>
<organism evidence="5 6">
    <name type="scientific">Mortierella alpina</name>
    <name type="common">Oleaginous fungus</name>
    <name type="synonym">Mortierella renispora</name>
    <dbReference type="NCBI Taxonomy" id="64518"/>
    <lineage>
        <taxon>Eukaryota</taxon>
        <taxon>Fungi</taxon>
        <taxon>Fungi incertae sedis</taxon>
        <taxon>Mucoromycota</taxon>
        <taxon>Mortierellomycotina</taxon>
        <taxon>Mortierellomycetes</taxon>
        <taxon>Mortierellales</taxon>
        <taxon>Mortierellaceae</taxon>
        <taxon>Mortierella</taxon>
    </lineage>
</organism>
<keyword evidence="3" id="KW-0472">Membrane</keyword>
<feature type="transmembrane region" description="Helical" evidence="3">
    <location>
        <begin position="302"/>
        <end position="323"/>
    </location>
</feature>
<feature type="transmembrane region" description="Helical" evidence="3">
    <location>
        <begin position="391"/>
        <end position="414"/>
    </location>
</feature>
<evidence type="ECO:0000313" key="6">
    <source>
        <dbReference type="Proteomes" id="UP000717515"/>
    </source>
</evidence>
<dbReference type="InterPro" id="IPR050327">
    <property type="entry name" value="Proton-linked_MCT"/>
</dbReference>
<feature type="transmembrane region" description="Helical" evidence="3">
    <location>
        <begin position="857"/>
        <end position="880"/>
    </location>
</feature>
<feature type="transmembrane region" description="Helical" evidence="3">
    <location>
        <begin position="645"/>
        <end position="664"/>
    </location>
</feature>
<feature type="transmembrane region" description="Helical" evidence="3">
    <location>
        <begin position="110"/>
        <end position="130"/>
    </location>
</feature>
<feature type="transmembrane region" description="Helical" evidence="3">
    <location>
        <begin position="1054"/>
        <end position="1075"/>
    </location>
</feature>
<feature type="transmembrane region" description="Helical" evidence="3">
    <location>
        <begin position="823"/>
        <end position="845"/>
    </location>
</feature>
<name>A0A9P8D0Q5_MORAP</name>
<dbReference type="SUPFAM" id="SSF103473">
    <property type="entry name" value="MFS general substrate transporter"/>
    <property type="match status" value="3"/>
</dbReference>
<evidence type="ECO:0000256" key="2">
    <source>
        <dbReference type="ARBA" id="ARBA00006727"/>
    </source>
</evidence>
<feature type="transmembrane region" description="Helical" evidence="3">
    <location>
        <begin position="587"/>
        <end position="606"/>
    </location>
</feature>
<dbReference type="PANTHER" id="PTHR11360:SF284">
    <property type="entry name" value="EG:103B4.3 PROTEIN-RELATED"/>
    <property type="match status" value="1"/>
</dbReference>
<dbReference type="GO" id="GO:0016020">
    <property type="term" value="C:membrane"/>
    <property type="evidence" value="ECO:0007669"/>
    <property type="project" value="UniProtKB-SubCell"/>
</dbReference>
<dbReference type="PANTHER" id="PTHR11360">
    <property type="entry name" value="MONOCARBOXYLATE TRANSPORTER"/>
    <property type="match status" value="1"/>
</dbReference>
<feature type="transmembrane region" description="Helical" evidence="3">
    <location>
        <begin position="167"/>
        <end position="187"/>
    </location>
</feature>
<proteinExistence type="inferred from homology"/>
<feature type="domain" description="Major facilitator superfamily (MFS) profile" evidence="4">
    <location>
        <begin position="76"/>
        <end position="490"/>
    </location>
</feature>
<feature type="transmembrane region" description="Helical" evidence="3">
    <location>
        <begin position="338"/>
        <end position="359"/>
    </location>
</feature>
<dbReference type="PROSITE" id="PS50850">
    <property type="entry name" value="MFS"/>
    <property type="match status" value="3"/>
</dbReference>
<dbReference type="Gene3D" id="1.20.1250.20">
    <property type="entry name" value="MFS general substrate transporter like domains"/>
    <property type="match status" value="3"/>
</dbReference>